<dbReference type="Proteomes" id="UP000238479">
    <property type="component" value="Chromosome 1"/>
</dbReference>
<dbReference type="Gramene" id="PRQ59622">
    <property type="protein sequence ID" value="PRQ59622"/>
    <property type="gene ID" value="RchiOBHm_Chr1g0372221"/>
</dbReference>
<gene>
    <name evidence="1" type="ORF">RchiOBHm_Chr1g0372221</name>
</gene>
<accession>A0A2P6SLS2</accession>
<evidence type="ECO:0000313" key="2">
    <source>
        <dbReference type="Proteomes" id="UP000238479"/>
    </source>
</evidence>
<evidence type="ECO:0000313" key="1">
    <source>
        <dbReference type="EMBL" id="PRQ59622.1"/>
    </source>
</evidence>
<comment type="caution">
    <text evidence="1">The sequence shown here is derived from an EMBL/GenBank/DDBJ whole genome shotgun (WGS) entry which is preliminary data.</text>
</comment>
<reference evidence="1 2" key="1">
    <citation type="journal article" date="2018" name="Nat. Genet.">
        <title>The Rosa genome provides new insights in the design of modern roses.</title>
        <authorList>
            <person name="Bendahmane M."/>
        </authorList>
    </citation>
    <scope>NUCLEOTIDE SEQUENCE [LARGE SCALE GENOMIC DNA]</scope>
    <source>
        <strain evidence="2">cv. Old Blush</strain>
    </source>
</reference>
<name>A0A2P6SLS2_ROSCH</name>
<keyword evidence="2" id="KW-1185">Reference proteome</keyword>
<proteinExistence type="predicted"/>
<protein>
    <submittedName>
        <fullName evidence="1">Uncharacterized protein</fullName>
    </submittedName>
</protein>
<dbReference type="EMBL" id="PDCK01000039">
    <property type="protein sequence ID" value="PRQ59622.1"/>
    <property type="molecule type" value="Genomic_DNA"/>
</dbReference>
<sequence length="84" mass="9387">MILIRNPNVNEIWNFNSSICRFGVSIISEYRLEVAVSVFKLCLAEGGTSLVASSTSLTRNARFEFFSMFESGSLMESDRGCCVF</sequence>
<organism evidence="1 2">
    <name type="scientific">Rosa chinensis</name>
    <name type="common">China rose</name>
    <dbReference type="NCBI Taxonomy" id="74649"/>
    <lineage>
        <taxon>Eukaryota</taxon>
        <taxon>Viridiplantae</taxon>
        <taxon>Streptophyta</taxon>
        <taxon>Embryophyta</taxon>
        <taxon>Tracheophyta</taxon>
        <taxon>Spermatophyta</taxon>
        <taxon>Magnoliopsida</taxon>
        <taxon>eudicotyledons</taxon>
        <taxon>Gunneridae</taxon>
        <taxon>Pentapetalae</taxon>
        <taxon>rosids</taxon>
        <taxon>fabids</taxon>
        <taxon>Rosales</taxon>
        <taxon>Rosaceae</taxon>
        <taxon>Rosoideae</taxon>
        <taxon>Rosoideae incertae sedis</taxon>
        <taxon>Rosa</taxon>
    </lineage>
</organism>
<dbReference type="AlphaFoldDB" id="A0A2P6SLS2"/>